<dbReference type="STRING" id="235985.SAMN05414137_12666"/>
<proteinExistence type="predicted"/>
<evidence type="ECO:0000313" key="3">
    <source>
        <dbReference type="Proteomes" id="UP000183015"/>
    </source>
</evidence>
<evidence type="ECO:0008006" key="4">
    <source>
        <dbReference type="Google" id="ProtNLM"/>
    </source>
</evidence>
<dbReference type="OrthoDB" id="4249145at2"/>
<name>A0A1H7Y3Z7_STRJI</name>
<dbReference type="EMBL" id="FOAZ01000026">
    <property type="protein sequence ID" value="SEM40067.1"/>
    <property type="molecule type" value="Genomic_DNA"/>
</dbReference>
<protein>
    <recommendedName>
        <fullName evidence="4">Lipoprotein</fullName>
    </recommendedName>
</protein>
<reference evidence="3" key="1">
    <citation type="submission" date="2016-10" db="EMBL/GenBank/DDBJ databases">
        <authorList>
            <person name="Varghese N."/>
        </authorList>
    </citation>
    <scope>NUCLEOTIDE SEQUENCE [LARGE SCALE GENOMIC DNA]</scope>
    <source>
        <strain evidence="3">DSM 45096 / BCRC 16803 / CGMCC 4.1857 / CIP 109030 / JCM 12277 / KCTC 19219 / NBRC 100920 / 33214</strain>
    </source>
</reference>
<dbReference type="eggNOG" id="ENOG5031X27">
    <property type="taxonomic scope" value="Bacteria"/>
</dbReference>
<keyword evidence="3" id="KW-1185">Reference proteome</keyword>
<evidence type="ECO:0000313" key="2">
    <source>
        <dbReference type="EMBL" id="SEM40067.1"/>
    </source>
</evidence>
<sequence>MKQNKNLAWWAFRLAVPVAAAAATAGCALAGMGVEPLDRPVSTSLLVGHWTADSRCPHTTLDLATDLTGRVQRFPVDESADGLHVGRTVSGTVHWSQDPGLGSADIPATAVIELGTQGYALDYGRDEHGFVLVATVGDPDDGVACVYHRTGYAT</sequence>
<keyword evidence="1" id="KW-0732">Signal</keyword>
<organism evidence="2 3">
    <name type="scientific">Streptacidiphilus jiangxiensis</name>
    <dbReference type="NCBI Taxonomy" id="235985"/>
    <lineage>
        <taxon>Bacteria</taxon>
        <taxon>Bacillati</taxon>
        <taxon>Actinomycetota</taxon>
        <taxon>Actinomycetes</taxon>
        <taxon>Kitasatosporales</taxon>
        <taxon>Streptomycetaceae</taxon>
        <taxon>Streptacidiphilus</taxon>
    </lineage>
</organism>
<feature type="signal peptide" evidence="1">
    <location>
        <begin position="1"/>
        <end position="30"/>
    </location>
</feature>
<dbReference type="PROSITE" id="PS51257">
    <property type="entry name" value="PROKAR_LIPOPROTEIN"/>
    <property type="match status" value="1"/>
</dbReference>
<dbReference type="Proteomes" id="UP000183015">
    <property type="component" value="Unassembled WGS sequence"/>
</dbReference>
<evidence type="ECO:0000256" key="1">
    <source>
        <dbReference type="SAM" id="SignalP"/>
    </source>
</evidence>
<accession>A0A1H7Y3Z7</accession>
<dbReference type="AlphaFoldDB" id="A0A1H7Y3Z7"/>
<gene>
    <name evidence="2" type="ORF">SAMN05414137_12666</name>
</gene>
<feature type="chain" id="PRO_5038456662" description="Lipoprotein" evidence="1">
    <location>
        <begin position="31"/>
        <end position="154"/>
    </location>
</feature>
<dbReference type="RefSeq" id="WP_042457825.1">
    <property type="nucleotide sequence ID" value="NZ_BBPN01000049.1"/>
</dbReference>